<organism evidence="1 2">
    <name type="scientific">Phytophthora nicotianae</name>
    <name type="common">Potato buckeye rot agent</name>
    <name type="synonym">Phytophthora parasitica</name>
    <dbReference type="NCBI Taxonomy" id="4792"/>
    <lineage>
        <taxon>Eukaryota</taxon>
        <taxon>Sar</taxon>
        <taxon>Stramenopiles</taxon>
        <taxon>Oomycota</taxon>
        <taxon>Peronosporomycetes</taxon>
        <taxon>Peronosporales</taxon>
        <taxon>Peronosporaceae</taxon>
        <taxon>Phytophthora</taxon>
    </lineage>
</organism>
<evidence type="ECO:0000313" key="1">
    <source>
        <dbReference type="EMBL" id="KUF86676.1"/>
    </source>
</evidence>
<dbReference type="AlphaFoldDB" id="A0A0W8CRQ0"/>
<sequence length="85" mass="9490">MDKYFGSKSVECVLSDIFWASIKGDIGRMKHLVEVEGESPTDSKLDPWNGAMCPLDWANVRGHTKLLKAIEKVCVSSLPSHDDLR</sequence>
<accession>A0A0W8CRQ0</accession>
<dbReference type="EMBL" id="LNFP01001341">
    <property type="protein sequence ID" value="KUF86676.1"/>
    <property type="molecule type" value="Genomic_DNA"/>
</dbReference>
<dbReference type="Proteomes" id="UP000054636">
    <property type="component" value="Unassembled WGS sequence"/>
</dbReference>
<proteinExistence type="predicted"/>
<protein>
    <submittedName>
        <fullName evidence="1">Necrosis and ethylene-inducing protein 6</fullName>
    </submittedName>
</protein>
<comment type="caution">
    <text evidence="1">The sequence shown here is derived from an EMBL/GenBank/DDBJ whole genome shotgun (WGS) entry which is preliminary data.</text>
</comment>
<evidence type="ECO:0000313" key="2">
    <source>
        <dbReference type="Proteomes" id="UP000054636"/>
    </source>
</evidence>
<name>A0A0W8CRQ0_PHYNI</name>
<reference evidence="1 2" key="1">
    <citation type="submission" date="2015-11" db="EMBL/GenBank/DDBJ databases">
        <title>Genomes and virulence difference between two physiological races of Phytophthora nicotianae.</title>
        <authorList>
            <person name="Liu H."/>
            <person name="Ma X."/>
            <person name="Yu H."/>
            <person name="Fang D."/>
            <person name="Li Y."/>
            <person name="Wang X."/>
            <person name="Wang W."/>
            <person name="Dong Y."/>
            <person name="Xiao B."/>
        </authorList>
    </citation>
    <scope>NUCLEOTIDE SEQUENCE [LARGE SCALE GENOMIC DNA]</scope>
    <source>
        <strain evidence="2">race 1</strain>
    </source>
</reference>
<gene>
    <name evidence="1" type="ORF">AM588_10002373</name>
</gene>